<dbReference type="STRING" id="476652.DEAC_c39640"/>
<evidence type="ECO:0000259" key="1">
    <source>
        <dbReference type="PROSITE" id="PS50006"/>
    </source>
</evidence>
<dbReference type="InterPro" id="IPR008984">
    <property type="entry name" value="SMAD_FHA_dom_sf"/>
</dbReference>
<proteinExistence type="predicted"/>
<keyword evidence="3" id="KW-1185">Reference proteome</keyword>
<dbReference type="SUPFAM" id="SSF49879">
    <property type="entry name" value="SMAD/FHA domain"/>
    <property type="match status" value="1"/>
</dbReference>
<comment type="caution">
    <text evidence="2">The sequence shown here is derived from an EMBL/GenBank/DDBJ whole genome shotgun (WGS) entry which is preliminary data.</text>
</comment>
<reference evidence="2 3" key="1">
    <citation type="submission" date="2015-06" db="EMBL/GenBank/DDBJ databases">
        <title>Draft genome of the moderately acidophilic sulfate reducer Candidatus Desulfosporosinus acididurans strain M1.</title>
        <authorList>
            <person name="Poehlein A."/>
            <person name="Petzsch P."/>
            <person name="Johnson B.D."/>
            <person name="Schloemann M."/>
            <person name="Daniel R."/>
            <person name="Muehling M."/>
        </authorList>
    </citation>
    <scope>NUCLEOTIDE SEQUENCE [LARGE SCALE GENOMIC DNA]</scope>
    <source>
        <strain evidence="2 3">M1</strain>
    </source>
</reference>
<dbReference type="PATRIC" id="fig|476652.3.peg.4198"/>
<name>A0A0J1FKW5_9FIRM</name>
<dbReference type="InterPro" id="IPR000253">
    <property type="entry name" value="FHA_dom"/>
</dbReference>
<dbReference type="Pfam" id="PF00498">
    <property type="entry name" value="FHA"/>
    <property type="match status" value="1"/>
</dbReference>
<protein>
    <recommendedName>
        <fullName evidence="1">FHA domain-containing protein</fullName>
    </recommendedName>
</protein>
<dbReference type="PROSITE" id="PS50006">
    <property type="entry name" value="FHA_DOMAIN"/>
    <property type="match status" value="1"/>
</dbReference>
<dbReference type="RefSeq" id="WP_047811731.1">
    <property type="nucleotide sequence ID" value="NZ_LDZY01000017.1"/>
</dbReference>
<evidence type="ECO:0000313" key="2">
    <source>
        <dbReference type="EMBL" id="KLU64149.1"/>
    </source>
</evidence>
<feature type="domain" description="FHA" evidence="1">
    <location>
        <begin position="116"/>
        <end position="168"/>
    </location>
</feature>
<organism evidence="2 3">
    <name type="scientific">Desulfosporosinus acididurans</name>
    <dbReference type="NCBI Taxonomy" id="476652"/>
    <lineage>
        <taxon>Bacteria</taxon>
        <taxon>Bacillati</taxon>
        <taxon>Bacillota</taxon>
        <taxon>Clostridia</taxon>
        <taxon>Eubacteriales</taxon>
        <taxon>Desulfitobacteriaceae</taxon>
        <taxon>Desulfosporosinus</taxon>
    </lineage>
</organism>
<accession>A0A0J1FKW5</accession>
<gene>
    <name evidence="2" type="ORF">DEAC_c39640</name>
</gene>
<dbReference type="AlphaFoldDB" id="A0A0J1FKW5"/>
<sequence>MDLLRCNQGHYFDASVYPSCPFCSGQGPSSGVTQHINNPSPVNDIPKTQHTASNVPNGASDIPVTRALNTNGTPSRGEKTVGIIKAKTGIDPVVGWLVCVEGASKGQDYQIMSGQNTIGRGQTNISIKGDDSISREKHAVIIYDPKHNRFFIQGGDGRDLIYINDAPVLAVTELHAYDAIEIGKSRLLFIPFCGEEFKWD</sequence>
<dbReference type="EMBL" id="LDZY01000017">
    <property type="protein sequence ID" value="KLU64149.1"/>
    <property type="molecule type" value="Genomic_DNA"/>
</dbReference>
<dbReference type="CDD" id="cd00060">
    <property type="entry name" value="FHA"/>
    <property type="match status" value="1"/>
</dbReference>
<dbReference type="Proteomes" id="UP000036356">
    <property type="component" value="Unassembled WGS sequence"/>
</dbReference>
<evidence type="ECO:0000313" key="3">
    <source>
        <dbReference type="Proteomes" id="UP000036356"/>
    </source>
</evidence>
<dbReference type="Gene3D" id="2.60.200.20">
    <property type="match status" value="1"/>
</dbReference>